<proteinExistence type="predicted"/>
<dbReference type="RefSeq" id="WP_013605273.1">
    <property type="nucleotide sequence ID" value="NC_015151.1"/>
</dbReference>
<sequence>MAEKFDRYYEYFVNRTRAGLKPRRIRLGLISIDLDRRVTELRFIPGRVKTRQVVIESNVVEGDQIDLVSPPEGVRVIKGKRVKVQDAILEAVEGEDVTLINVDVKRVIGRYVRVVNCDVGHVEGEEVTMVNAVANEVIVKRGEFMNCDVGRLIYEEFYRAMNTDIKSVSRK</sequence>
<organism evidence="1 2">
    <name type="scientific">Vulcanisaeta moutnovskia (strain 768-28)</name>
    <dbReference type="NCBI Taxonomy" id="985053"/>
    <lineage>
        <taxon>Archaea</taxon>
        <taxon>Thermoproteota</taxon>
        <taxon>Thermoprotei</taxon>
        <taxon>Thermoproteales</taxon>
        <taxon>Thermoproteaceae</taxon>
        <taxon>Vulcanisaeta</taxon>
    </lineage>
</organism>
<evidence type="ECO:0000313" key="2">
    <source>
        <dbReference type="Proteomes" id="UP000007485"/>
    </source>
</evidence>
<name>F0QVT7_VULM7</name>
<dbReference type="HOGENOM" id="CLU_1745617_0_0_2"/>
<gene>
    <name evidence="1" type="ordered locus">VMUT_1910</name>
</gene>
<dbReference type="eggNOG" id="arCOG07429">
    <property type="taxonomic scope" value="Archaea"/>
</dbReference>
<dbReference type="AlphaFoldDB" id="F0QVT7"/>
<protein>
    <submittedName>
        <fullName evidence="1">Uncharacterized protein</fullName>
    </submittedName>
</protein>
<dbReference type="GeneID" id="10289562"/>
<dbReference type="STRING" id="985053.VMUT_1910"/>
<keyword evidence="2" id="KW-1185">Reference proteome</keyword>
<dbReference type="KEGG" id="vmo:VMUT_1910"/>
<evidence type="ECO:0000313" key="1">
    <source>
        <dbReference type="EMBL" id="ADY02111.1"/>
    </source>
</evidence>
<reference evidence="1 2" key="1">
    <citation type="journal article" date="2011" name="J. Bacteriol.">
        <title>Complete genome sequence of 'Vulcanisaeta moutnovskia' strain 768-28, a novel member of the hyperthermophilic crenarchaeal genus vulcanisaeta.</title>
        <authorList>
            <person name="Gumerov V.M."/>
            <person name="Mardanov A.V."/>
            <person name="Beletsky A.V."/>
            <person name="Prokofeva M.I."/>
            <person name="Bonch-Osmolovskaya E.A."/>
            <person name="Ravin N.V."/>
            <person name="Skryabin K.G."/>
        </authorList>
    </citation>
    <scope>NUCLEOTIDE SEQUENCE [LARGE SCALE GENOMIC DNA]</scope>
    <source>
        <strain evidence="1 2">768-28</strain>
    </source>
</reference>
<dbReference type="OrthoDB" id="29251at2157"/>
<dbReference type="Proteomes" id="UP000007485">
    <property type="component" value="Chromosome"/>
</dbReference>
<accession>F0QVT7</accession>
<dbReference type="EMBL" id="CP002529">
    <property type="protein sequence ID" value="ADY02111.1"/>
    <property type="molecule type" value="Genomic_DNA"/>
</dbReference>